<dbReference type="InterPro" id="IPR013437">
    <property type="entry name" value="FtsW"/>
</dbReference>
<keyword evidence="3 7" id="KW-0812">Transmembrane</keyword>
<feature type="transmembrane region" description="Helical" evidence="7">
    <location>
        <begin position="56"/>
        <end position="75"/>
    </location>
</feature>
<evidence type="ECO:0000256" key="7">
    <source>
        <dbReference type="SAM" id="Phobius"/>
    </source>
</evidence>
<evidence type="ECO:0000256" key="5">
    <source>
        <dbReference type="ARBA" id="ARBA00022989"/>
    </source>
</evidence>
<dbReference type="PATRIC" id="fig|1126833.4.peg.4404"/>
<dbReference type="STRING" id="1126833.VN24_20015"/>
<reference evidence="8 9" key="1">
    <citation type="journal article" date="2015" name="J. Biotechnol.">
        <title>Complete genome sequence of Paenibacillus beijingensis 7188(T) (=DSM 24997(T)), a novel rhizobacterium from jujube garden soil.</title>
        <authorList>
            <person name="Kwak Y."/>
            <person name="Shin J.H."/>
        </authorList>
    </citation>
    <scope>NUCLEOTIDE SEQUENCE [LARGE SCALE GENOMIC DNA]</scope>
    <source>
        <strain evidence="8 9">DSM 24997</strain>
    </source>
</reference>
<feature type="transmembrane region" description="Helical" evidence="7">
    <location>
        <begin position="277"/>
        <end position="303"/>
    </location>
</feature>
<reference evidence="9" key="2">
    <citation type="submission" date="2015-03" db="EMBL/GenBank/DDBJ databases">
        <title>Genome sequence of Paenibacillus beijingensis strain DSM 24997T.</title>
        <authorList>
            <person name="Kwak Y."/>
            <person name="Shin J.-H."/>
        </authorList>
    </citation>
    <scope>NUCLEOTIDE SEQUENCE [LARGE SCALE GENOMIC DNA]</scope>
    <source>
        <strain evidence="9">DSM 24997</strain>
    </source>
</reference>
<dbReference type="GO" id="GO:0005886">
    <property type="term" value="C:plasma membrane"/>
    <property type="evidence" value="ECO:0007669"/>
    <property type="project" value="UniProtKB-SubCell"/>
</dbReference>
<keyword evidence="4" id="KW-0133">Cell shape</keyword>
<feature type="transmembrane region" description="Helical" evidence="7">
    <location>
        <begin position="82"/>
        <end position="100"/>
    </location>
</feature>
<comment type="subcellular location">
    <subcellularLocation>
        <location evidence="1">Cell membrane</location>
        <topology evidence="1">Multi-pass membrane protein</topology>
    </subcellularLocation>
</comment>
<keyword evidence="9" id="KW-1185">Reference proteome</keyword>
<dbReference type="GO" id="GO:0008360">
    <property type="term" value="P:regulation of cell shape"/>
    <property type="evidence" value="ECO:0007669"/>
    <property type="project" value="UniProtKB-KW"/>
</dbReference>
<dbReference type="RefSeq" id="WP_045671865.1">
    <property type="nucleotide sequence ID" value="NZ_CP011058.1"/>
</dbReference>
<keyword evidence="2" id="KW-1003">Cell membrane</keyword>
<organism evidence="8 9">
    <name type="scientific">Paenibacillus beijingensis</name>
    <dbReference type="NCBI Taxonomy" id="1126833"/>
    <lineage>
        <taxon>Bacteria</taxon>
        <taxon>Bacillati</taxon>
        <taxon>Bacillota</taxon>
        <taxon>Bacilli</taxon>
        <taxon>Bacillales</taxon>
        <taxon>Paenibacillaceae</taxon>
        <taxon>Paenibacillus</taxon>
    </lineage>
</organism>
<dbReference type="EMBL" id="CP011058">
    <property type="protein sequence ID" value="AJY76438.1"/>
    <property type="molecule type" value="Genomic_DNA"/>
</dbReference>
<evidence type="ECO:0000256" key="2">
    <source>
        <dbReference type="ARBA" id="ARBA00022475"/>
    </source>
</evidence>
<gene>
    <name evidence="8" type="ORF">VN24_20015</name>
</gene>
<protein>
    <submittedName>
        <fullName evidence="8">Stage V sporulation protein E</fullName>
    </submittedName>
</protein>
<dbReference type="GO" id="GO:0015648">
    <property type="term" value="F:lipid-linked peptidoglycan transporter activity"/>
    <property type="evidence" value="ECO:0007669"/>
    <property type="project" value="TreeGrafter"/>
</dbReference>
<dbReference type="GO" id="GO:0009252">
    <property type="term" value="P:peptidoglycan biosynthetic process"/>
    <property type="evidence" value="ECO:0007669"/>
    <property type="project" value="InterPro"/>
</dbReference>
<evidence type="ECO:0000313" key="8">
    <source>
        <dbReference type="EMBL" id="AJY76438.1"/>
    </source>
</evidence>
<name>A0A0D5NND4_9BACL</name>
<feature type="transmembrane region" description="Helical" evidence="7">
    <location>
        <begin position="148"/>
        <end position="167"/>
    </location>
</feature>
<dbReference type="PANTHER" id="PTHR30474:SF13">
    <property type="entry name" value="STAGE V SPORULATION PROTEIN E"/>
    <property type="match status" value="1"/>
</dbReference>
<accession>A0A0D5NND4</accession>
<dbReference type="HOGENOM" id="CLU_029243_0_1_9"/>
<dbReference type="PANTHER" id="PTHR30474">
    <property type="entry name" value="CELL CYCLE PROTEIN"/>
    <property type="match status" value="1"/>
</dbReference>
<keyword evidence="6 7" id="KW-0472">Membrane</keyword>
<dbReference type="GO" id="GO:0051301">
    <property type="term" value="P:cell division"/>
    <property type="evidence" value="ECO:0007669"/>
    <property type="project" value="InterPro"/>
</dbReference>
<dbReference type="Proteomes" id="UP000032633">
    <property type="component" value="Chromosome"/>
</dbReference>
<feature type="transmembrane region" description="Helical" evidence="7">
    <location>
        <begin position="120"/>
        <end position="136"/>
    </location>
</feature>
<evidence type="ECO:0000256" key="3">
    <source>
        <dbReference type="ARBA" id="ARBA00022692"/>
    </source>
</evidence>
<dbReference type="GO" id="GO:0032153">
    <property type="term" value="C:cell division site"/>
    <property type="evidence" value="ECO:0007669"/>
    <property type="project" value="TreeGrafter"/>
</dbReference>
<dbReference type="AlphaFoldDB" id="A0A0D5NND4"/>
<feature type="transmembrane region" description="Helical" evidence="7">
    <location>
        <begin position="352"/>
        <end position="373"/>
    </location>
</feature>
<feature type="transmembrane region" description="Helical" evidence="7">
    <location>
        <begin position="315"/>
        <end position="340"/>
    </location>
</feature>
<evidence type="ECO:0000256" key="4">
    <source>
        <dbReference type="ARBA" id="ARBA00022960"/>
    </source>
</evidence>
<dbReference type="InterPro" id="IPR001182">
    <property type="entry name" value="FtsW/RodA"/>
</dbReference>
<sequence>MNKPQTGVRGRPDFLLLILTLVLTGFGLVMVFSASSNIAAVSDIYRHDALYFIKRQLIWAILGTFVMLLLMNIRYSVFKKGFALLLIPVLILLILVPFVGKEINGARSWFGVGSLGIQPTEPAKLALILYLGALISKKGEKFRDFKKGLVPVIVIVGFICGIVMLQPDLGSCLVLISCALIMIVAGGANLKQLFMTGTIGAVVVAVISAIMMLVEPLQWQYRISRFTSYLDPLADPLGDGFQLVKSLEALGHGGLMGAGLGHSIQKLQYLPYAYNDFIFAVIGEELGFIGSVVFLFFYMMLLWRGLIVAVRCPDVYGTVVGAGIVGLIAVQAIINIGGVTGTIPITGVTLPFISYGGSSLLVTLMAMGVLLSISREYNRPAVREVREERAKPQQDRKIAILRP</sequence>
<proteinExistence type="predicted"/>
<dbReference type="Pfam" id="PF01098">
    <property type="entry name" value="FTSW_RODA_SPOVE"/>
    <property type="match status" value="1"/>
</dbReference>
<evidence type="ECO:0000313" key="9">
    <source>
        <dbReference type="Proteomes" id="UP000032633"/>
    </source>
</evidence>
<keyword evidence="5 7" id="KW-1133">Transmembrane helix</keyword>
<feature type="transmembrane region" description="Helical" evidence="7">
    <location>
        <begin position="197"/>
        <end position="214"/>
    </location>
</feature>
<evidence type="ECO:0000256" key="1">
    <source>
        <dbReference type="ARBA" id="ARBA00004651"/>
    </source>
</evidence>
<dbReference type="NCBIfam" id="TIGR02614">
    <property type="entry name" value="ftsW"/>
    <property type="match status" value="1"/>
</dbReference>
<dbReference type="KEGG" id="pbj:VN24_20015"/>
<evidence type="ECO:0000256" key="6">
    <source>
        <dbReference type="ARBA" id="ARBA00023136"/>
    </source>
</evidence>
<feature type="transmembrane region" description="Helical" evidence="7">
    <location>
        <begin position="173"/>
        <end position="190"/>
    </location>
</feature>
<dbReference type="OrthoDB" id="9812661at2"/>